<dbReference type="Pfam" id="PF05593">
    <property type="entry name" value="RHS_repeat"/>
    <property type="match status" value="1"/>
</dbReference>
<dbReference type="InterPro" id="IPR022385">
    <property type="entry name" value="Rhs_assc_core"/>
</dbReference>
<dbReference type="InterPro" id="IPR003587">
    <property type="entry name" value="Hint_dom_N"/>
</dbReference>
<evidence type="ECO:0000259" key="3">
    <source>
        <dbReference type="SMART" id="SM00306"/>
    </source>
</evidence>
<feature type="compositionally biased region" description="Pro residues" evidence="2">
    <location>
        <begin position="1890"/>
        <end position="1899"/>
    </location>
</feature>
<dbReference type="PANTHER" id="PTHR32305:SF17">
    <property type="entry name" value="TRNA NUCLEASE WAPA"/>
    <property type="match status" value="1"/>
</dbReference>
<name>A0A5N6BWR9_9ACTN</name>
<feature type="region of interest" description="Disordered" evidence="2">
    <location>
        <begin position="911"/>
        <end position="931"/>
    </location>
</feature>
<dbReference type="InterPro" id="IPR031325">
    <property type="entry name" value="RHS_repeat"/>
</dbReference>
<feature type="region of interest" description="Disordered" evidence="2">
    <location>
        <begin position="121"/>
        <end position="147"/>
    </location>
</feature>
<evidence type="ECO:0000313" key="5">
    <source>
        <dbReference type="Proteomes" id="UP000313066"/>
    </source>
</evidence>
<sequence length="2339" mass="247713">MLASWRGWAGVAGMLAVVVPAALAVPVPEARASGDPGWHEAQDQRPVPGHESRTRAAVPDPGARFDLRGAPVVTWPQAGAAVVSLGSPAGNAAAATAPAGAGAGMARAGLLPVWIGPAGAAKPGTAPPSSDAPAAARAGTAPPSSGASAAAVQVRVLDRPTAERSHVTGLGLQLTPQAGGAARRVAVEVDYSGFRYAYGGDWASRLRLVRLPDCAAATPDRPGCQTRTPLPTRNDVTTGRLTADVDLAAATTMTLAAEAAPSGSAGTYEATSLSPSATWSVSNQTGAFSWAYPLRLPPVPGGPTPNIGFAYSSGSVDGRTVATNNQASWIGEGFDYWPGFIERRYKACADDGVTPKRNDQCWGNSNATLSLNGQATELVLDDATGTWQPKDDDGAKIEKLSGAGNGDFDGDYWRVTSPDGTQYYFGRNHLPGWADGEAETNSTWTVPVFGDDEGEPCHKSAFSDSWCRRAWRWNLDYVVDPHGTVSTFWYGKETNYYRRDVTTLTDGVPNGTPTSYDRGGYLKRIDYGQRSNAIFTSSAPARVSFDVRERCIPTSSFDCAESKFTKDNAKYWPDVPYDQNCDSGEKCIDKYSPTFWTRKRLAAVTTQVLSGGTYKDVDTWTLDQQMRAPGDGTAATLWLAGITHTGKVGGTASLPSVRFAGVQKPNRVDALEGRPPLTKWRISAIDNETGGSLSVAYSGEDCTADDKPDIGTNTRRCYPQYWSPEGATSPKLDWFHKYVVTQVREIDRTGGAPDEVTSYEYLGGGAWHHDDDDGLTKEKYKTWSQWRGYGRVRVTHGEAPEQRSRSEYLYFRGMDGDELPGGGTRNVKVTDSAGTAVDDADDLQGRVREEIHFDGPEGAALTGTVTGYWVKRTAKRVRSWGTTTASMVREDTERARTALASGGWRRTLTDTDYNADGLPTQVDDLGDESTASDDQCIRTEYARDESRWMISYVSRVETVTKACDLTPKRPDDVASDVRKYYDGKAFGAAPSKGDVTRTEKLGSWNGGPQYVTVGTTAFDAYGRPLVVTDASGGKTTTAYTPATGLVTGTTVTNALGHVDKTEVEPAWGLPTATIDLNGKRTDLAYDPLGRLAAVWLPGRAKASYASTPNMKFGYRIRTDGPTTVTTSTLRNDGATYTTGYALYDGLLRHRQSQQPAPGGGRVVNDTLYDTRGLVYKTNADYYVEGAPGATLWTPGSDDDVPGQSVTLYNGMEWPTAQIFRKRGSEQWRTTTTYGGDRISVDPPAGATPTTSITNARGELVEFREYGSDGPAGDYDATTYTYTPTGRPESIKDADGNAWTYHYDLRGRLVQLDDPDKGTAKLTYDDTTDRLLTTTDARGKSVFFTYDALGRKTAEYEGTSASGTKLAEWRYDTLLDGTVVKGQPTASIRYVRNATTGAMDAYTTAVTGFDDAYRTLGAQTVIPASEGALAGTYKVSTDYNLDGTVHRTVLPAAGGLLAETMLYGYDELGHPTTTRGLTNYVTSTTYSKLGQVLDMTMSTGLKRVKETNFYEEGTGRLTRSLFERETSPISIADTNYSYDPSGNITKIADTPSGQTPDVQCFRQDHLQRLTEAWTATDGCASGPSAAVIGGAAPYWQSFGYDKVGNRTKEVDHQANGDVTKTYAYAGAGKPQPHTLTSVAYQGGDRDGQIDSYTYDAAGNTTERGSGRALEWDVEGHLAKSTDPSGVSTFVYDAGGERLIRRDPASTTLYVAGMEIRLDKTTGAKTATRYYSHGGQVVAARTTGKALTWLAADHHGTTDVSVTDDDAQTPVRRHFTPFGQQRGTPPSSWPGQRGFVGGVIDEATALTHLGAREYDAETGRFISVDPVFDASDPQSWNGYAYADNDPVNGSDPTGLMLDGGGQCGVIPSNPCNPPSGGHGGDGDGGGGGHPTYNPPPPPSSPPHCGRWNFGCKAKNLWHEHKATIVNVAVSVTVTIGCEVATGGVGSVGCAAAGGAAGNLAGYLVSTPRDQWSMGGAFKSAAAGAIAGAAGGVLGKAAGAALGKLATTAAGKTVAGVVGKAASRARSALGKVGGAAEDAAAAGEGAAARSAGRSAARGKPRASSGAPRGCNSFVAGTLVKLADGATKAIEKVKPGDRVLATDPSTGRTAPKLVVAAFSGVGYLGLVQITVDTDGEKGHDTGVVLATEHHLFWDSQDKAWVRADRLTPADRLRTPSGATVQVVGTTAVPAHPTVYDLTVADTHTFYVQAGPAPVLVHNCPPGLHTAGGPRVRPRDPATGRGDITVDDQGMVHPPSAEDLENLSVEGLSTYDTVENLRAIGLSGQVRQPTKPLAEGLGVVSDGAGVGGPMPEGHHTIYPTESMPFDDFVGLIKSMDWQNIGVKL</sequence>
<dbReference type="Gene3D" id="2.180.10.10">
    <property type="entry name" value="RHS repeat-associated core"/>
    <property type="match status" value="1"/>
</dbReference>
<dbReference type="Proteomes" id="UP000313066">
    <property type="component" value="Unassembled WGS sequence"/>
</dbReference>
<organism evidence="4 5">
    <name type="scientific">Microbispora catharanthi</name>
    <dbReference type="NCBI Taxonomy" id="1712871"/>
    <lineage>
        <taxon>Bacteria</taxon>
        <taxon>Bacillati</taxon>
        <taxon>Actinomycetota</taxon>
        <taxon>Actinomycetes</taxon>
        <taxon>Streptosporangiales</taxon>
        <taxon>Streptosporangiaceae</taxon>
        <taxon>Microbispora</taxon>
    </lineage>
</organism>
<accession>A0A5N6BWR9</accession>
<dbReference type="CDD" id="cd00081">
    <property type="entry name" value="Hint"/>
    <property type="match status" value="1"/>
</dbReference>
<feature type="region of interest" description="Disordered" evidence="2">
    <location>
        <begin position="1232"/>
        <end position="1251"/>
    </location>
</feature>
<evidence type="ECO:0000313" key="4">
    <source>
        <dbReference type="EMBL" id="KAB8184908.1"/>
    </source>
</evidence>
<feature type="compositionally biased region" description="Low complexity" evidence="2">
    <location>
        <begin position="2045"/>
        <end position="2063"/>
    </location>
</feature>
<comment type="caution">
    <text evidence="4">The sequence shown here is derived from an EMBL/GenBank/DDBJ whole genome shotgun (WGS) entry which is preliminary data.</text>
</comment>
<dbReference type="SUPFAM" id="SSF51294">
    <property type="entry name" value="Hedgehog/intein (Hint) domain"/>
    <property type="match status" value="1"/>
</dbReference>
<keyword evidence="5" id="KW-1185">Reference proteome</keyword>
<keyword evidence="1" id="KW-0677">Repeat</keyword>
<evidence type="ECO:0000256" key="1">
    <source>
        <dbReference type="ARBA" id="ARBA00022737"/>
    </source>
</evidence>
<dbReference type="NCBIfam" id="TIGR01443">
    <property type="entry name" value="intein_Cterm"/>
    <property type="match status" value="1"/>
</dbReference>
<dbReference type="NCBIfam" id="TIGR01643">
    <property type="entry name" value="YD_repeat_2x"/>
    <property type="match status" value="2"/>
</dbReference>
<dbReference type="Gene3D" id="2.170.16.10">
    <property type="entry name" value="Hedgehog/Intein (Hint) domain"/>
    <property type="match status" value="1"/>
</dbReference>
<dbReference type="PANTHER" id="PTHR32305">
    <property type="match status" value="1"/>
</dbReference>
<feature type="domain" description="Hint" evidence="3">
    <location>
        <begin position="2067"/>
        <end position="2172"/>
    </location>
</feature>
<dbReference type="NCBIfam" id="TIGR03696">
    <property type="entry name" value="Rhs_assc_core"/>
    <property type="match status" value="1"/>
</dbReference>
<dbReference type="InterPro" id="IPR050708">
    <property type="entry name" value="T6SS_VgrG/RHS"/>
</dbReference>
<protein>
    <recommendedName>
        <fullName evidence="3">Hint domain-containing protein</fullName>
    </recommendedName>
</protein>
<feature type="region of interest" description="Disordered" evidence="2">
    <location>
        <begin position="2045"/>
        <end position="2064"/>
    </location>
</feature>
<proteinExistence type="predicted"/>
<dbReference type="Pfam" id="PF25023">
    <property type="entry name" value="TEN_YD-shell"/>
    <property type="match status" value="1"/>
</dbReference>
<dbReference type="EMBL" id="VDMA02000006">
    <property type="protein sequence ID" value="KAB8184908.1"/>
    <property type="molecule type" value="Genomic_DNA"/>
</dbReference>
<feature type="region of interest" description="Disordered" evidence="2">
    <location>
        <begin position="31"/>
        <end position="63"/>
    </location>
</feature>
<dbReference type="InterPro" id="IPR056823">
    <property type="entry name" value="TEN-like_YD-shell"/>
</dbReference>
<dbReference type="Pfam" id="PF07591">
    <property type="entry name" value="PT-HINT"/>
    <property type="match status" value="1"/>
</dbReference>
<feature type="compositionally biased region" description="Basic and acidic residues" evidence="2">
    <location>
        <begin position="37"/>
        <end position="54"/>
    </location>
</feature>
<feature type="region of interest" description="Disordered" evidence="2">
    <location>
        <begin position="1864"/>
        <end position="1899"/>
    </location>
</feature>
<dbReference type="RefSeq" id="WP_139574674.1">
    <property type="nucleotide sequence ID" value="NZ_VDMA02000006.1"/>
</dbReference>
<dbReference type="SMART" id="SM00306">
    <property type="entry name" value="HintN"/>
    <property type="match status" value="1"/>
</dbReference>
<dbReference type="InterPro" id="IPR006530">
    <property type="entry name" value="YD"/>
</dbReference>
<dbReference type="PROSITE" id="PS50818">
    <property type="entry name" value="INTEIN_C_TER"/>
    <property type="match status" value="1"/>
</dbReference>
<dbReference type="InterPro" id="IPR036844">
    <property type="entry name" value="Hint_dom_sf"/>
</dbReference>
<gene>
    <name evidence="4" type="ORF">FH610_013425</name>
</gene>
<evidence type="ECO:0000256" key="2">
    <source>
        <dbReference type="SAM" id="MobiDB-lite"/>
    </source>
</evidence>
<feature type="compositionally biased region" description="Gly residues" evidence="2">
    <location>
        <begin position="1874"/>
        <end position="1887"/>
    </location>
</feature>
<reference evidence="4 5" key="1">
    <citation type="submission" date="2019-10" db="EMBL/GenBank/DDBJ databases">
        <title>Nonomuraea sp. nov., isolated from Phyllanthus amarus.</title>
        <authorList>
            <person name="Klykleung N."/>
            <person name="Tanasupawat S."/>
        </authorList>
    </citation>
    <scope>NUCLEOTIDE SEQUENCE [LARGE SCALE GENOMIC DNA]</scope>
    <source>
        <strain evidence="4 5">CR1-09</strain>
    </source>
</reference>
<dbReference type="InterPro" id="IPR030934">
    <property type="entry name" value="Intein_C"/>
</dbReference>